<evidence type="ECO:0000256" key="6">
    <source>
        <dbReference type="ARBA" id="ARBA00022989"/>
    </source>
</evidence>
<evidence type="ECO:0000259" key="12">
    <source>
        <dbReference type="Pfam" id="PF07730"/>
    </source>
</evidence>
<evidence type="ECO:0000256" key="8">
    <source>
        <dbReference type="ARBA" id="ARBA00023136"/>
    </source>
</evidence>
<dbReference type="InterPro" id="IPR011712">
    <property type="entry name" value="Sig_transdc_His_kin_sub3_dim/P"/>
</dbReference>
<dbReference type="PANTHER" id="PTHR24421:SF61">
    <property type="entry name" value="OXYGEN SENSOR HISTIDINE KINASE NREB"/>
    <property type="match status" value="1"/>
</dbReference>
<dbReference type="PANTHER" id="PTHR24421">
    <property type="entry name" value="NITRATE/NITRITE SENSOR PROTEIN NARX-RELATED"/>
    <property type="match status" value="1"/>
</dbReference>
<dbReference type="Gene3D" id="1.20.5.1930">
    <property type="match status" value="1"/>
</dbReference>
<feature type="transmembrane region" description="Helical" evidence="9">
    <location>
        <begin position="182"/>
        <end position="204"/>
    </location>
</feature>
<comment type="caution">
    <text evidence="13">The sequence shown here is derived from an EMBL/GenBank/DDBJ whole genome shotgun (WGS) entry which is preliminary data.</text>
</comment>
<name>A0A9X3S083_9ACTN</name>
<dbReference type="InterPro" id="IPR007895">
    <property type="entry name" value="MASE1"/>
</dbReference>
<evidence type="ECO:0000313" key="13">
    <source>
        <dbReference type="EMBL" id="MDA0158971.1"/>
    </source>
</evidence>
<accession>A0A9X3S083</accession>
<protein>
    <submittedName>
        <fullName evidence="13">MASE1 domain-containing protein</fullName>
    </submittedName>
</protein>
<keyword evidence="14" id="KW-1185">Reference proteome</keyword>
<evidence type="ECO:0000256" key="3">
    <source>
        <dbReference type="ARBA" id="ARBA00022679"/>
    </source>
</evidence>
<keyword evidence="6 9" id="KW-1133">Transmembrane helix</keyword>
<evidence type="ECO:0000256" key="4">
    <source>
        <dbReference type="ARBA" id="ARBA00022692"/>
    </source>
</evidence>
<dbReference type="Pfam" id="PF05231">
    <property type="entry name" value="MASE1"/>
    <property type="match status" value="1"/>
</dbReference>
<keyword evidence="3" id="KW-0808">Transferase</keyword>
<organism evidence="13 14">
    <name type="scientific">Solirubrobacter ginsenosidimutans</name>
    <dbReference type="NCBI Taxonomy" id="490573"/>
    <lineage>
        <taxon>Bacteria</taxon>
        <taxon>Bacillati</taxon>
        <taxon>Actinomycetota</taxon>
        <taxon>Thermoleophilia</taxon>
        <taxon>Solirubrobacterales</taxon>
        <taxon>Solirubrobacteraceae</taxon>
        <taxon>Solirubrobacter</taxon>
    </lineage>
</organism>
<sequence length="531" mass="55945">MSTQVQPSSISLAPRPAVSSRPRRTAAYVGGVVLLALAYYGAAKVGQSLRYTASVAAMWPPAGVGIAALYLWGLRWWPGVLLGDLVVNAEQHFSDPAIPLGSLLGQQTGNMVEIVLGAALLTHLIGRRAALDRVEQVIGMLAALAAAAATSATVGTLSMLAGGVVDGSDAPTFWRTWWLGDLSGALVVVAAALAWSAAPAAAWCRLRTREGALMITAVVLLGVLAVTIEEPVTYVVFPALIWAALRFGPPGAALAMVIASGLAIGITAAEVGPFAQQTIDHRTLATQLFIAVTALTTLILSAVVCERERSAKALTDAKLREGERAIAERQRIARELHDSVSQALFSTLLHTRMAQRSLRASGAEPSSPPAQALNTIADLTRDAQTEMRALISELGRDPLAGGLVPALQRHVAKVAEQDGLDVRLDVPHDHPALEIRTESHLFGIAREGLANAVKHAGATRAWISLQVLSDRLVLEIGDDGRGFDPTAEYPDHFGLESMRTRAAEIDARLTITSGPGKGTLVRAELASPRAS</sequence>
<dbReference type="AlphaFoldDB" id="A0A9X3S083"/>
<evidence type="ECO:0000256" key="1">
    <source>
        <dbReference type="ARBA" id="ARBA00004651"/>
    </source>
</evidence>
<comment type="subcellular location">
    <subcellularLocation>
        <location evidence="1">Cell membrane</location>
        <topology evidence="1">Multi-pass membrane protein</topology>
    </subcellularLocation>
</comment>
<feature type="transmembrane region" description="Helical" evidence="9">
    <location>
        <begin position="25"/>
        <end position="43"/>
    </location>
</feature>
<dbReference type="RefSeq" id="WP_270037621.1">
    <property type="nucleotide sequence ID" value="NZ_JAPDOD010000001.1"/>
</dbReference>
<dbReference type="GO" id="GO:0000155">
    <property type="term" value="F:phosphorelay sensor kinase activity"/>
    <property type="evidence" value="ECO:0007669"/>
    <property type="project" value="InterPro"/>
</dbReference>
<evidence type="ECO:0000259" key="10">
    <source>
        <dbReference type="Pfam" id="PF02518"/>
    </source>
</evidence>
<evidence type="ECO:0000256" key="5">
    <source>
        <dbReference type="ARBA" id="ARBA00022777"/>
    </source>
</evidence>
<feature type="domain" description="MASE1" evidence="11">
    <location>
        <begin position="33"/>
        <end position="307"/>
    </location>
</feature>
<dbReference type="SUPFAM" id="SSF55874">
    <property type="entry name" value="ATPase domain of HSP90 chaperone/DNA topoisomerase II/histidine kinase"/>
    <property type="match status" value="1"/>
</dbReference>
<feature type="transmembrane region" description="Helical" evidence="9">
    <location>
        <begin position="108"/>
        <end position="125"/>
    </location>
</feature>
<dbReference type="GO" id="GO:0046983">
    <property type="term" value="F:protein dimerization activity"/>
    <property type="evidence" value="ECO:0007669"/>
    <property type="project" value="InterPro"/>
</dbReference>
<dbReference type="EMBL" id="JAPDOD010000001">
    <property type="protein sequence ID" value="MDA0158971.1"/>
    <property type="molecule type" value="Genomic_DNA"/>
</dbReference>
<reference evidence="13" key="1">
    <citation type="submission" date="2022-10" db="EMBL/GenBank/DDBJ databases">
        <title>The WGS of Solirubrobacter ginsenosidimutans DSM 21036.</title>
        <authorList>
            <person name="Jiang Z."/>
        </authorList>
    </citation>
    <scope>NUCLEOTIDE SEQUENCE</scope>
    <source>
        <strain evidence="13">DSM 21036</strain>
    </source>
</reference>
<feature type="transmembrane region" description="Helical" evidence="9">
    <location>
        <begin position="137"/>
        <end position="162"/>
    </location>
</feature>
<evidence type="ECO:0000256" key="2">
    <source>
        <dbReference type="ARBA" id="ARBA00022475"/>
    </source>
</evidence>
<keyword evidence="5" id="KW-0418">Kinase</keyword>
<keyword evidence="2" id="KW-1003">Cell membrane</keyword>
<feature type="transmembrane region" description="Helical" evidence="9">
    <location>
        <begin position="55"/>
        <end position="73"/>
    </location>
</feature>
<dbReference type="InterPro" id="IPR036890">
    <property type="entry name" value="HATPase_C_sf"/>
</dbReference>
<evidence type="ECO:0000256" key="7">
    <source>
        <dbReference type="ARBA" id="ARBA00023012"/>
    </source>
</evidence>
<dbReference type="CDD" id="cd16917">
    <property type="entry name" value="HATPase_UhpB-NarQ-NarX-like"/>
    <property type="match status" value="1"/>
</dbReference>
<keyword evidence="8 9" id="KW-0472">Membrane</keyword>
<keyword evidence="7" id="KW-0902">Two-component regulatory system</keyword>
<dbReference type="Gene3D" id="3.30.565.10">
    <property type="entry name" value="Histidine kinase-like ATPase, C-terminal domain"/>
    <property type="match status" value="1"/>
</dbReference>
<evidence type="ECO:0000256" key="9">
    <source>
        <dbReference type="SAM" id="Phobius"/>
    </source>
</evidence>
<feature type="transmembrane region" description="Helical" evidence="9">
    <location>
        <begin position="252"/>
        <end position="272"/>
    </location>
</feature>
<keyword evidence="4 9" id="KW-0812">Transmembrane</keyword>
<gene>
    <name evidence="13" type="ORF">OM076_01740</name>
</gene>
<evidence type="ECO:0000259" key="11">
    <source>
        <dbReference type="Pfam" id="PF05231"/>
    </source>
</evidence>
<dbReference type="InterPro" id="IPR003594">
    <property type="entry name" value="HATPase_dom"/>
</dbReference>
<dbReference type="Pfam" id="PF02518">
    <property type="entry name" value="HATPase_c"/>
    <property type="match status" value="1"/>
</dbReference>
<dbReference type="Pfam" id="PF07730">
    <property type="entry name" value="HisKA_3"/>
    <property type="match status" value="1"/>
</dbReference>
<dbReference type="GO" id="GO:0005886">
    <property type="term" value="C:plasma membrane"/>
    <property type="evidence" value="ECO:0007669"/>
    <property type="project" value="UniProtKB-SubCell"/>
</dbReference>
<evidence type="ECO:0000313" key="14">
    <source>
        <dbReference type="Proteomes" id="UP001149140"/>
    </source>
</evidence>
<dbReference type="InterPro" id="IPR050482">
    <property type="entry name" value="Sensor_HK_TwoCompSys"/>
</dbReference>
<feature type="transmembrane region" description="Helical" evidence="9">
    <location>
        <begin position="284"/>
        <end position="304"/>
    </location>
</feature>
<feature type="domain" description="Signal transduction histidine kinase subgroup 3 dimerisation and phosphoacceptor" evidence="12">
    <location>
        <begin position="328"/>
        <end position="395"/>
    </location>
</feature>
<feature type="transmembrane region" description="Helical" evidence="9">
    <location>
        <begin position="211"/>
        <end position="228"/>
    </location>
</feature>
<feature type="domain" description="Histidine kinase/HSP90-like ATPase" evidence="10">
    <location>
        <begin position="438"/>
        <end position="525"/>
    </location>
</feature>
<dbReference type="Proteomes" id="UP001149140">
    <property type="component" value="Unassembled WGS sequence"/>
</dbReference>
<proteinExistence type="predicted"/>